<protein>
    <recommendedName>
        <fullName evidence="4">Large polyvalent protein-associated domain-containing protein</fullName>
    </recommendedName>
</protein>
<reference evidence="2 3" key="1">
    <citation type="submission" date="2018-08" db="EMBL/GenBank/DDBJ databases">
        <title>Recombination of ecologically and evolutionarily significant loci maintains genetic cohesion in the Pseudomonas syringae species complex.</title>
        <authorList>
            <person name="Dillon M."/>
            <person name="Thakur S."/>
            <person name="Almeida R.N.D."/>
            <person name="Weir B.S."/>
            <person name="Guttman D.S."/>
        </authorList>
    </citation>
    <scope>NUCLEOTIDE SEQUENCE [LARGE SCALE GENOMIC DNA]</scope>
    <source>
        <strain evidence="2 3">ICMP 12341</strain>
    </source>
</reference>
<dbReference type="AlphaFoldDB" id="A0A3M3JJE5"/>
<feature type="compositionally biased region" description="Basic and acidic residues" evidence="1">
    <location>
        <begin position="563"/>
        <end position="572"/>
    </location>
</feature>
<evidence type="ECO:0008006" key="4">
    <source>
        <dbReference type="Google" id="ProtNLM"/>
    </source>
</evidence>
<organism evidence="2 3">
    <name type="scientific">Pseudomonas syringae pv. coriandricola</name>
    <dbReference type="NCBI Taxonomy" id="264453"/>
    <lineage>
        <taxon>Bacteria</taxon>
        <taxon>Pseudomonadati</taxon>
        <taxon>Pseudomonadota</taxon>
        <taxon>Gammaproteobacteria</taxon>
        <taxon>Pseudomonadales</taxon>
        <taxon>Pseudomonadaceae</taxon>
        <taxon>Pseudomonas</taxon>
    </lineage>
</organism>
<comment type="caution">
    <text evidence="2">The sequence shown here is derived from an EMBL/GenBank/DDBJ whole genome shotgun (WGS) entry which is preliminary data.</text>
</comment>
<evidence type="ECO:0000313" key="2">
    <source>
        <dbReference type="EMBL" id="RMN10869.1"/>
    </source>
</evidence>
<name>A0A3M3JJE5_9PSED</name>
<dbReference type="Proteomes" id="UP000271468">
    <property type="component" value="Unassembled WGS sequence"/>
</dbReference>
<evidence type="ECO:0000256" key="1">
    <source>
        <dbReference type="SAM" id="MobiDB-lite"/>
    </source>
</evidence>
<accession>A0A3M3JJE5</accession>
<gene>
    <name evidence="2" type="ORF">ALQ65_05483</name>
</gene>
<feature type="compositionally biased region" description="Polar residues" evidence="1">
    <location>
        <begin position="553"/>
        <end position="562"/>
    </location>
</feature>
<feature type="compositionally biased region" description="Basic and acidic residues" evidence="1">
    <location>
        <begin position="582"/>
        <end position="592"/>
    </location>
</feature>
<feature type="region of interest" description="Disordered" evidence="1">
    <location>
        <begin position="534"/>
        <end position="592"/>
    </location>
</feature>
<sequence length="592" mass="65298">MINNKRSSMNDVLDEARENDILNDDFSLVNPEAQAKINKLQAANDERIQLIEDFDPQNPDDISKKTKLHTDIKQALVDQNGRAADEDDWLERRMKELDLHFNLVKTPAYKSLPLPFIHDVTIHDKHNRELLSWRTGGGNIKIHEAGIYNEAAGQLAAEVAYKKFGHGKVHFNVSKSAKERYKDNMGQICEQKLNQLIKAGFEPEQIVFPKEWQYLVTMKATEMKNLAEFSQATPEQIAEADKAEQDFKAKNQDVEGVKDSPATPVADGEPAKAVPVVSEPASGQAIPNVPTATDGPANAVPASPEAKKTIKIIDHCTLIKTSRNEDPSKEKYNLIGHKGMVESMSDAALRKVAQAFCDDKGIEVSQIAGCWKSDVPVHSYKEFTTLQSERHKGLSVEETKASKDEYSFQAAYDVITDMKEVARLAVASQGVQVPDVASDAVAGVAVAGEPTASVAEPDFDDVPDYARESIPFNETDFGEDVLEDMNVFTNAFDDAVPAQEKPKESIEDVEKFLAEAFGEPQVLKSAAYTELKEARATASEKVKEPKHDDSGIDFSSATSALSQEKEKIDAAKKTVKSAIANETRRPINKKEV</sequence>
<proteinExistence type="predicted"/>
<dbReference type="EMBL" id="RBOV01000227">
    <property type="protein sequence ID" value="RMN10869.1"/>
    <property type="molecule type" value="Genomic_DNA"/>
</dbReference>
<feature type="compositionally biased region" description="Basic and acidic residues" evidence="1">
    <location>
        <begin position="534"/>
        <end position="550"/>
    </location>
</feature>
<evidence type="ECO:0000313" key="3">
    <source>
        <dbReference type="Proteomes" id="UP000271468"/>
    </source>
</evidence>